<dbReference type="PATRIC" id="fig|251703.9.peg.4437"/>
<proteinExistence type="predicted"/>
<sequence>MALLDHYGLTPDGGCALFQWLVTAEAQSLYAFCAQRGVLLRLFVGDTPESGSLRFGLPRDEADWQRLHNVLLEYRKEYP</sequence>
<gene>
    <name evidence="1" type="ORF">ALO40_03160</name>
</gene>
<protein>
    <submittedName>
        <fullName evidence="1">Cobalamin biosynthesis protein CobC</fullName>
    </submittedName>
</protein>
<comment type="caution">
    <text evidence="1">The sequence shown here is derived from an EMBL/GenBank/DDBJ whole genome shotgun (WGS) entry which is preliminary data.</text>
</comment>
<evidence type="ECO:0000313" key="1">
    <source>
        <dbReference type="EMBL" id="KPZ20901.1"/>
    </source>
</evidence>
<reference evidence="1 2" key="1">
    <citation type="submission" date="2015-09" db="EMBL/GenBank/DDBJ databases">
        <title>Genome announcement of multiple Pseudomonas syringae strains.</title>
        <authorList>
            <person name="Thakur S."/>
            <person name="Wang P.W."/>
            <person name="Gong Y."/>
            <person name="Weir B.S."/>
            <person name="Guttman D.S."/>
        </authorList>
    </citation>
    <scope>NUCLEOTIDE SEQUENCE [LARGE SCALE GENOMIC DNA]</scope>
    <source>
        <strain evidence="1 2">ICMP3963</strain>
    </source>
</reference>
<organism evidence="1 2">
    <name type="scientific">Pseudomonas syringae pv. viburni</name>
    <dbReference type="NCBI Taxonomy" id="251703"/>
    <lineage>
        <taxon>Bacteria</taxon>
        <taxon>Pseudomonadati</taxon>
        <taxon>Pseudomonadota</taxon>
        <taxon>Gammaproteobacteria</taxon>
        <taxon>Pseudomonadales</taxon>
        <taxon>Pseudomonadaceae</taxon>
        <taxon>Pseudomonas</taxon>
    </lineage>
</organism>
<dbReference type="EMBL" id="LJRR01000101">
    <property type="protein sequence ID" value="KPZ20901.1"/>
    <property type="molecule type" value="Genomic_DNA"/>
</dbReference>
<evidence type="ECO:0000313" key="2">
    <source>
        <dbReference type="Proteomes" id="UP000050317"/>
    </source>
</evidence>
<accession>A0A0Q0EE65</accession>
<dbReference type="Proteomes" id="UP000050317">
    <property type="component" value="Unassembled WGS sequence"/>
</dbReference>
<name>A0A0Q0EE65_9PSED</name>
<dbReference type="AlphaFoldDB" id="A0A0Q0EE65"/>